<dbReference type="Gene3D" id="3.40.1390.20">
    <property type="entry name" value="HprK N-terminal domain-like"/>
    <property type="match status" value="1"/>
</dbReference>
<evidence type="ECO:0000313" key="16">
    <source>
        <dbReference type="Proteomes" id="UP000243207"/>
    </source>
</evidence>
<dbReference type="InterPro" id="IPR050500">
    <property type="entry name" value="Phos_Acetyltrans/Butyryltrans"/>
</dbReference>
<dbReference type="InterPro" id="IPR042112">
    <property type="entry name" value="P_AcTrfase_dom2"/>
</dbReference>
<keyword evidence="9 12" id="KW-0808">Transferase</keyword>
<evidence type="ECO:0000256" key="4">
    <source>
        <dbReference type="ARBA" id="ARBA00009786"/>
    </source>
</evidence>
<dbReference type="InterPro" id="IPR027417">
    <property type="entry name" value="P-loop_NTPase"/>
</dbReference>
<dbReference type="STRING" id="487184.SAMN05216421_0186"/>
<dbReference type="GO" id="GO:0005737">
    <property type="term" value="C:cytoplasm"/>
    <property type="evidence" value="ECO:0007669"/>
    <property type="project" value="UniProtKB-SubCell"/>
</dbReference>
<dbReference type="EMBL" id="LT629736">
    <property type="protein sequence ID" value="SDR74055.1"/>
    <property type="molecule type" value="Genomic_DNA"/>
</dbReference>
<sequence>MHTFFIAPTGFGVGLTSISLGLIRALERTGLRVHFLKPIAQPHAGDTGPERSSELIARTLGLAPPQPLGLSEVEQRLAKGELNEVLEDIISRFQQAAVDADVVVVEGMVPTRQASYAARINNHLAKSLDADVILVTAPDSNDADMAALANRIEIHAQTFGGPRDPKVLGAIVNKVEGIDENEGLATELGKLKRTLKEYAQALKQQSKVLDTEDFRLIGCIPWKDELNAPRTGDVAELLGAQILNEGDIRTRRVAEISLCARTVPNIIERLKPGTLIVTPGDRDDVFIASCLASLAGTPLAGLLLTGGISPDSRVMKLCKPALESGLPVMTVTTNSFNTATHLDRMNREIPVDDIERAEMVTDYAASHIDHAWLQERCGKPRELRMSPPAFRYELFRRAQKAAKCIVLPEGDEPRTVQAAAICQRRGIADCVLLAKPEAVEAVARAQHITLPEGLRILDPDVVRERYVEPMVKLRQGRGLNAPMALQQLEDNVVLGTMMLALDEVHGLVSGAVHTTANTIRPAFQLIKTAPGYNLVSSIFFMLLPDQVLVYGDCAVNPDPNAEELAEIAIQSARSAESFGIPARVAMISYSTMESGTGADVEKVRQATRIAREREPGLLIDGPLQYDAAAIASVGLQKAPDSPVAGKATVFVFPDLNTGNTTYKAVQRSANVVSVGPMLQGLRKPVNDLSRGALVDDIVYTIALTAIQADNSE</sequence>
<reference evidence="16" key="1">
    <citation type="submission" date="2016-10" db="EMBL/GenBank/DDBJ databases">
        <authorList>
            <person name="Varghese N."/>
            <person name="Submissions S."/>
        </authorList>
    </citation>
    <scope>NUCLEOTIDE SEQUENCE [LARGE SCALE GENOMIC DNA]</scope>
    <source>
        <strain evidence="16">NRRL B-51270</strain>
    </source>
</reference>
<evidence type="ECO:0000313" key="15">
    <source>
        <dbReference type="EMBL" id="SDR74055.1"/>
    </source>
</evidence>
<comment type="similarity">
    <text evidence="3 12">In the C-terminal section; belongs to the phosphate acetyltransferase and butyryltransferase family.</text>
</comment>
<dbReference type="UniPathway" id="UPA00340">
    <property type="reaction ID" value="UER00459"/>
</dbReference>
<dbReference type="InterPro" id="IPR042113">
    <property type="entry name" value="P_AcTrfase_dom1"/>
</dbReference>
<dbReference type="EC" id="2.3.1.8" evidence="6 12"/>
<accession>A0A1H1LJ45</accession>
<dbReference type="FunFam" id="3.40.50.10750:FF:000001">
    <property type="entry name" value="Phosphate acetyltransferase"/>
    <property type="match status" value="1"/>
</dbReference>
<comment type="domain">
    <text evidence="12">The N-terminal region seems to be important for proper quaternary structure. The C-terminal region contains the substrate-binding site.</text>
</comment>
<dbReference type="GO" id="GO:0008959">
    <property type="term" value="F:phosphate acetyltransferase activity"/>
    <property type="evidence" value="ECO:0007669"/>
    <property type="project" value="UniProtKB-EC"/>
</dbReference>
<dbReference type="PIRSF" id="PIRSF006107">
    <property type="entry name" value="PhpActrans_proteobac"/>
    <property type="match status" value="1"/>
</dbReference>
<dbReference type="Gene3D" id="3.40.50.10750">
    <property type="entry name" value="Isocitrate/Isopropylmalate dehydrogenase-like"/>
    <property type="match status" value="1"/>
</dbReference>
<evidence type="ECO:0000256" key="9">
    <source>
        <dbReference type="ARBA" id="ARBA00022679"/>
    </source>
</evidence>
<name>A0A1H1LJ45_9GAMM</name>
<comment type="subcellular location">
    <subcellularLocation>
        <location evidence="1 12">Cytoplasm</location>
    </subcellularLocation>
</comment>
<evidence type="ECO:0000256" key="10">
    <source>
        <dbReference type="ARBA" id="ARBA00023315"/>
    </source>
</evidence>
<dbReference type="Gene3D" id="3.40.50.10950">
    <property type="match status" value="1"/>
</dbReference>
<protein>
    <recommendedName>
        <fullName evidence="7 12">Phosphate acetyltransferase</fullName>
        <ecNumber evidence="6 12">2.3.1.8</ecNumber>
    </recommendedName>
    <alternativeName>
        <fullName evidence="11 12">Phosphotransacetylase</fullName>
    </alternativeName>
</protein>
<comment type="function">
    <text evidence="12">Involved in acetate metabolism.</text>
</comment>
<evidence type="ECO:0000256" key="5">
    <source>
        <dbReference type="ARBA" id="ARBA00011643"/>
    </source>
</evidence>
<dbReference type="InterPro" id="IPR010766">
    <property type="entry name" value="DRTGG"/>
</dbReference>
<dbReference type="SUPFAM" id="SSF52540">
    <property type="entry name" value="P-loop containing nucleoside triphosphate hydrolases"/>
    <property type="match status" value="1"/>
</dbReference>
<dbReference type="Pfam" id="PF13500">
    <property type="entry name" value="AAA_26"/>
    <property type="match status" value="1"/>
</dbReference>
<comment type="subunit">
    <text evidence="5">Homohexamer.</text>
</comment>
<evidence type="ECO:0000256" key="8">
    <source>
        <dbReference type="ARBA" id="ARBA00022490"/>
    </source>
</evidence>
<dbReference type="AlphaFoldDB" id="A0A1H1LJ45"/>
<dbReference type="NCBIfam" id="NF007233">
    <property type="entry name" value="PRK09653.1"/>
    <property type="match status" value="1"/>
</dbReference>
<dbReference type="InterPro" id="IPR016475">
    <property type="entry name" value="P-Actrans_bac"/>
</dbReference>
<dbReference type="NCBIfam" id="TIGR00651">
    <property type="entry name" value="pta"/>
    <property type="match status" value="1"/>
</dbReference>
<dbReference type="CDD" id="cd03109">
    <property type="entry name" value="DTBS"/>
    <property type="match status" value="1"/>
</dbReference>
<dbReference type="InterPro" id="IPR002505">
    <property type="entry name" value="PTA_PTB"/>
</dbReference>
<evidence type="ECO:0000256" key="12">
    <source>
        <dbReference type="PIRNR" id="PIRNR006107"/>
    </source>
</evidence>
<dbReference type="Pfam" id="PF07085">
    <property type="entry name" value="DRTGG"/>
    <property type="match status" value="1"/>
</dbReference>
<dbReference type="Proteomes" id="UP000243207">
    <property type="component" value="Chromosome I"/>
</dbReference>
<evidence type="ECO:0000256" key="6">
    <source>
        <dbReference type="ARBA" id="ARBA00012707"/>
    </source>
</evidence>
<evidence type="ECO:0000256" key="3">
    <source>
        <dbReference type="ARBA" id="ARBA00008756"/>
    </source>
</evidence>
<dbReference type="NCBIfam" id="NF004167">
    <property type="entry name" value="PRK05632.1"/>
    <property type="match status" value="1"/>
</dbReference>
<comment type="pathway">
    <text evidence="2 12">Metabolic intermediate biosynthesis; acetyl-CoA biosynthesis; acetyl-CoA from acetate: step 2/2.</text>
</comment>
<dbReference type="InterPro" id="IPR028979">
    <property type="entry name" value="Ser_kin/Pase_Hpr-like_N_sf"/>
</dbReference>
<dbReference type="GO" id="GO:0006085">
    <property type="term" value="P:acetyl-CoA biosynthetic process"/>
    <property type="evidence" value="ECO:0007669"/>
    <property type="project" value="UniProtKB-UniPathway"/>
</dbReference>
<dbReference type="SUPFAM" id="SSF53659">
    <property type="entry name" value="Isocitrate/Isopropylmalate dehydrogenase-like"/>
    <property type="match status" value="1"/>
</dbReference>
<keyword evidence="10 12" id="KW-0012">Acyltransferase</keyword>
<comment type="catalytic activity">
    <reaction evidence="12">
        <text>acetyl-CoA + phosphate = acetyl phosphate + CoA</text>
        <dbReference type="Rhea" id="RHEA:19521"/>
        <dbReference type="ChEBI" id="CHEBI:22191"/>
        <dbReference type="ChEBI" id="CHEBI:43474"/>
        <dbReference type="ChEBI" id="CHEBI:57287"/>
        <dbReference type="ChEBI" id="CHEBI:57288"/>
        <dbReference type="EC" id="2.3.1.8"/>
    </reaction>
</comment>
<evidence type="ECO:0000256" key="1">
    <source>
        <dbReference type="ARBA" id="ARBA00004496"/>
    </source>
</evidence>
<dbReference type="PANTHER" id="PTHR43356">
    <property type="entry name" value="PHOSPHATE ACETYLTRANSFERASE"/>
    <property type="match status" value="1"/>
</dbReference>
<gene>
    <name evidence="15" type="ORF">SAMN05216421_0186</name>
</gene>
<feature type="domain" description="DRTGG" evidence="14">
    <location>
        <begin position="233"/>
        <end position="345"/>
    </location>
</feature>
<dbReference type="SUPFAM" id="SSF75138">
    <property type="entry name" value="HprK N-terminal domain-like"/>
    <property type="match status" value="1"/>
</dbReference>
<organism evidence="15 16">
    <name type="scientific">Halopseudomonas xinjiangensis</name>
    <dbReference type="NCBI Taxonomy" id="487184"/>
    <lineage>
        <taxon>Bacteria</taxon>
        <taxon>Pseudomonadati</taxon>
        <taxon>Pseudomonadota</taxon>
        <taxon>Gammaproteobacteria</taxon>
        <taxon>Pseudomonadales</taxon>
        <taxon>Pseudomonadaceae</taxon>
        <taxon>Halopseudomonas</taxon>
    </lineage>
</organism>
<dbReference type="InterPro" id="IPR004614">
    <property type="entry name" value="P_AcTrfase"/>
</dbReference>
<dbReference type="PANTHER" id="PTHR43356:SF3">
    <property type="entry name" value="PHOSPHATE ACETYLTRANSFERASE"/>
    <property type="match status" value="1"/>
</dbReference>
<evidence type="ECO:0000256" key="7">
    <source>
        <dbReference type="ARBA" id="ARBA00021528"/>
    </source>
</evidence>
<proteinExistence type="inferred from homology"/>
<dbReference type="Gene3D" id="3.40.50.300">
    <property type="entry name" value="P-loop containing nucleotide triphosphate hydrolases"/>
    <property type="match status" value="1"/>
</dbReference>
<dbReference type="RefSeq" id="WP_093391377.1">
    <property type="nucleotide sequence ID" value="NZ_LT629736.1"/>
</dbReference>
<comment type="similarity">
    <text evidence="4 12">In the N-terminal section; belongs to the CobB/CobQ family.</text>
</comment>
<keyword evidence="8 12" id="KW-0963">Cytoplasm</keyword>
<evidence type="ECO:0000256" key="2">
    <source>
        <dbReference type="ARBA" id="ARBA00004989"/>
    </source>
</evidence>
<evidence type="ECO:0000259" key="14">
    <source>
        <dbReference type="Pfam" id="PF07085"/>
    </source>
</evidence>
<evidence type="ECO:0000259" key="13">
    <source>
        <dbReference type="Pfam" id="PF01515"/>
    </source>
</evidence>
<feature type="domain" description="Phosphate acetyl/butaryl transferase" evidence="13">
    <location>
        <begin position="390"/>
        <end position="705"/>
    </location>
</feature>
<keyword evidence="16" id="KW-1185">Reference proteome</keyword>
<evidence type="ECO:0000256" key="11">
    <source>
        <dbReference type="ARBA" id="ARBA00031108"/>
    </source>
</evidence>
<dbReference type="OrthoDB" id="9808984at2"/>
<dbReference type="Pfam" id="PF01515">
    <property type="entry name" value="PTA_PTB"/>
    <property type="match status" value="1"/>
</dbReference>